<feature type="region of interest" description="Disordered" evidence="1">
    <location>
        <begin position="1"/>
        <end position="43"/>
    </location>
</feature>
<reference evidence="3" key="1">
    <citation type="submission" date="2022-06" db="EMBL/GenBank/DDBJ databases">
        <title>Genomic Encyclopedia of Archaeal and Bacterial Type Strains, Phase II (KMG-II): from individual species to whole genera.</title>
        <authorList>
            <person name="Goeker M."/>
        </authorList>
    </citation>
    <scope>NUCLEOTIDE SEQUENCE</scope>
    <source>
        <strain evidence="3">DSM 43935</strain>
    </source>
</reference>
<dbReference type="AlphaFoldDB" id="A0AAE3KEW6"/>
<feature type="transmembrane region" description="Helical" evidence="2">
    <location>
        <begin position="71"/>
        <end position="91"/>
    </location>
</feature>
<keyword evidence="4" id="KW-1185">Reference proteome</keyword>
<accession>A0AAE3KEW6</accession>
<evidence type="ECO:0000313" key="4">
    <source>
        <dbReference type="Proteomes" id="UP001206128"/>
    </source>
</evidence>
<name>A0AAE3KEW6_9PSEU</name>
<dbReference type="EMBL" id="JAMTCK010000005">
    <property type="protein sequence ID" value="MCP2165741.1"/>
    <property type="molecule type" value="Genomic_DNA"/>
</dbReference>
<keyword evidence="2" id="KW-0812">Transmembrane</keyword>
<gene>
    <name evidence="3" type="ORF">LX83_002599</name>
</gene>
<keyword evidence="2" id="KW-1133">Transmembrane helix</keyword>
<sequence length="316" mass="32804">MAGTRRPNHWGPPPGDDARPGRSPRTAASTAPRTAAPAPDPLVDSDACGLRKFNLGLVPASVTPPPSWRRAAWFAVLASFAALVGLTLAAVEYVAPPDRDRPLTPPGYPANVLMLPDVAGGTADRTTRDPGAAGVAGGPTLTGAASLAAEPRAATTTGAPPAAPSAVSTTPRRPSSAKPELTGQPVPPSPTGAAPSPPVIVPVPPSGPAAAPLVDAEELVRQTVQFYDLVAGRSDRVLNMLSNAFRGQGRPLLRQRYGEVREITIEQITVDPYQAVTVSTLRLTWWDGSVSIARRALDFSSGKNPRINGERLISGD</sequence>
<evidence type="ECO:0000256" key="1">
    <source>
        <dbReference type="SAM" id="MobiDB-lite"/>
    </source>
</evidence>
<evidence type="ECO:0000313" key="3">
    <source>
        <dbReference type="EMBL" id="MCP2165741.1"/>
    </source>
</evidence>
<feature type="region of interest" description="Disordered" evidence="1">
    <location>
        <begin position="120"/>
        <end position="139"/>
    </location>
</feature>
<evidence type="ECO:0000256" key="2">
    <source>
        <dbReference type="SAM" id="Phobius"/>
    </source>
</evidence>
<dbReference type="Proteomes" id="UP001206128">
    <property type="component" value="Unassembled WGS sequence"/>
</dbReference>
<dbReference type="RefSeq" id="WP_253770839.1">
    <property type="nucleotide sequence ID" value="NZ_JAMTCK010000005.1"/>
</dbReference>
<feature type="region of interest" description="Disordered" evidence="1">
    <location>
        <begin position="149"/>
        <end position="203"/>
    </location>
</feature>
<organism evidence="3 4">
    <name type="scientific">Goodfellowiella coeruleoviolacea</name>
    <dbReference type="NCBI Taxonomy" id="334858"/>
    <lineage>
        <taxon>Bacteria</taxon>
        <taxon>Bacillati</taxon>
        <taxon>Actinomycetota</taxon>
        <taxon>Actinomycetes</taxon>
        <taxon>Pseudonocardiales</taxon>
        <taxon>Pseudonocardiaceae</taxon>
        <taxon>Goodfellowiella</taxon>
    </lineage>
</organism>
<proteinExistence type="predicted"/>
<feature type="compositionally biased region" description="Low complexity" evidence="1">
    <location>
        <begin position="149"/>
        <end position="171"/>
    </location>
</feature>
<protein>
    <submittedName>
        <fullName evidence="3">Uncharacterized protein</fullName>
    </submittedName>
</protein>
<feature type="compositionally biased region" description="Pro residues" evidence="1">
    <location>
        <begin position="185"/>
        <end position="203"/>
    </location>
</feature>
<keyword evidence="2" id="KW-0472">Membrane</keyword>
<feature type="compositionally biased region" description="Low complexity" evidence="1">
    <location>
        <begin position="21"/>
        <end position="37"/>
    </location>
</feature>
<comment type="caution">
    <text evidence="3">The sequence shown here is derived from an EMBL/GenBank/DDBJ whole genome shotgun (WGS) entry which is preliminary data.</text>
</comment>